<reference evidence="2" key="1">
    <citation type="submission" date="2021-06" db="EMBL/GenBank/DDBJ databases">
        <authorList>
            <person name="Kallberg Y."/>
            <person name="Tangrot J."/>
            <person name="Rosling A."/>
        </authorList>
    </citation>
    <scope>NUCLEOTIDE SEQUENCE</scope>
    <source>
        <strain evidence="2">MT106</strain>
    </source>
</reference>
<dbReference type="GO" id="GO:0030036">
    <property type="term" value="P:actin cytoskeleton organization"/>
    <property type="evidence" value="ECO:0007669"/>
    <property type="project" value="TreeGrafter"/>
</dbReference>
<name>A0A9N8VJB0_9GLOM</name>
<gene>
    <name evidence="2" type="ORF">AGERDE_LOCUS2040</name>
</gene>
<feature type="compositionally biased region" description="Basic and acidic residues" evidence="1">
    <location>
        <begin position="251"/>
        <end position="266"/>
    </location>
</feature>
<feature type="region of interest" description="Disordered" evidence="1">
    <location>
        <begin position="184"/>
        <end position="384"/>
    </location>
</feature>
<accession>A0A9N8VJB0</accession>
<feature type="compositionally biased region" description="Polar residues" evidence="1">
    <location>
        <begin position="292"/>
        <end position="309"/>
    </location>
</feature>
<feature type="compositionally biased region" description="Low complexity" evidence="1">
    <location>
        <begin position="508"/>
        <end position="525"/>
    </location>
</feature>
<dbReference type="PANTHER" id="PTHR12751:SF18">
    <property type="entry name" value="PHOSPHATASE AND ACTIN REGULATOR 1"/>
    <property type="match status" value="1"/>
</dbReference>
<protein>
    <submittedName>
        <fullName evidence="2">8524_t:CDS:1</fullName>
    </submittedName>
</protein>
<feature type="compositionally biased region" description="Polar residues" evidence="1">
    <location>
        <begin position="526"/>
        <end position="549"/>
    </location>
</feature>
<dbReference type="EMBL" id="CAJVPL010000159">
    <property type="protein sequence ID" value="CAG8456768.1"/>
    <property type="molecule type" value="Genomic_DNA"/>
</dbReference>
<feature type="compositionally biased region" description="Polar residues" evidence="1">
    <location>
        <begin position="205"/>
        <end position="217"/>
    </location>
</feature>
<sequence length="635" mass="72280">MAVSVANYQSDPTQGKLATLVYDDENVSLVNFLPPRRLSIYENTVAQQTKTTTTTEASTGKQTAMQRDRASNGGNHISLASRHSMYNSSDIQPRNNNNKIRRRASSYNDHNDKNHIRPNNNRHQSMPTRRFPEIQKPQIYEEIYIGPQKIEAISQKTEIITRAAAPQQQLVETEVVGIDGEKNRIKDQQQQTQQSLSKQRTQSLNEQRLSSNPNRSIRGSPVDLRKSMFKDKDQMSITNRIRRNGSNSTSKADRRRSDGVIYDNKKNRNSSSNSNRSSYNNNRNDIDSDRSQLSSISPANGDSGSNFKHNNGVRRRFNTAPASSNRRRSFIDISSLFKNDKKPEKESSEQDKNTQQKNTSSSSSSEQQRRKKRHDERKKKRISDDLKDVSFSNAETVTKDDFDEIGIKNQEIGGVAGVGSVIPPRSSSMPFVYHYSPEPQQLHQLQQIQQSNKQQFFNSPEFPSDNINNEAYSDVHEDHEDNIQSYRPFSLPPPSKHKTALKRYSTPTSIIKNTSSKNNNTFTNSPETYDSQPQNNPYSKHLSQASHSVPSLGAVRDTEVTPSPSTPSLKRLQFSSTIFIHDTWTKEDYDRSGDQTTCNKLTPMLAQRIKQELNEYKLSEMPVHEASKQNTHFFA</sequence>
<feature type="compositionally biased region" description="Low complexity" evidence="1">
    <location>
        <begin position="448"/>
        <end position="459"/>
    </location>
</feature>
<feature type="compositionally biased region" description="Polar residues" evidence="1">
    <location>
        <begin position="84"/>
        <end position="98"/>
    </location>
</feature>
<feature type="region of interest" description="Disordered" evidence="1">
    <location>
        <begin position="45"/>
        <end position="128"/>
    </location>
</feature>
<feature type="compositionally biased region" description="Low complexity" evidence="1">
    <location>
        <begin position="188"/>
        <end position="204"/>
    </location>
</feature>
<dbReference type="GO" id="GO:0003779">
    <property type="term" value="F:actin binding"/>
    <property type="evidence" value="ECO:0007669"/>
    <property type="project" value="TreeGrafter"/>
</dbReference>
<feature type="compositionally biased region" description="Basic residues" evidence="1">
    <location>
        <begin position="369"/>
        <end position="381"/>
    </location>
</feature>
<evidence type="ECO:0000313" key="2">
    <source>
        <dbReference type="EMBL" id="CAG8456768.1"/>
    </source>
</evidence>
<comment type="caution">
    <text evidence="2">The sequence shown here is derived from an EMBL/GenBank/DDBJ whole genome shotgun (WGS) entry which is preliminary data.</text>
</comment>
<feature type="compositionally biased region" description="Polar residues" evidence="1">
    <location>
        <begin position="235"/>
        <end position="250"/>
    </location>
</feature>
<evidence type="ECO:0000256" key="1">
    <source>
        <dbReference type="SAM" id="MobiDB-lite"/>
    </source>
</evidence>
<feature type="compositionally biased region" description="Basic and acidic residues" evidence="1">
    <location>
        <begin position="473"/>
        <end position="482"/>
    </location>
</feature>
<feature type="region of interest" description="Disordered" evidence="1">
    <location>
        <begin position="448"/>
        <end position="568"/>
    </location>
</feature>
<dbReference type="AlphaFoldDB" id="A0A9N8VJB0"/>
<dbReference type="PANTHER" id="PTHR12751">
    <property type="entry name" value="PHOSPHATASE AND ACTIN REGULATOR PHACTR"/>
    <property type="match status" value="1"/>
</dbReference>
<feature type="compositionally biased region" description="Polar residues" evidence="1">
    <location>
        <begin position="117"/>
        <end position="127"/>
    </location>
</feature>
<feature type="compositionally biased region" description="Basic and acidic residues" evidence="1">
    <location>
        <begin position="338"/>
        <end position="354"/>
    </location>
</feature>
<feature type="compositionally biased region" description="Basic and acidic residues" evidence="1">
    <location>
        <begin position="223"/>
        <end position="234"/>
    </location>
</feature>
<feature type="compositionally biased region" description="Low complexity" evidence="1">
    <location>
        <begin position="269"/>
        <end position="283"/>
    </location>
</feature>
<dbReference type="Proteomes" id="UP000789831">
    <property type="component" value="Unassembled WGS sequence"/>
</dbReference>
<proteinExistence type="predicted"/>
<dbReference type="OrthoDB" id="5563016at2759"/>
<organism evidence="2 3">
    <name type="scientific">Ambispora gerdemannii</name>
    <dbReference type="NCBI Taxonomy" id="144530"/>
    <lineage>
        <taxon>Eukaryota</taxon>
        <taxon>Fungi</taxon>
        <taxon>Fungi incertae sedis</taxon>
        <taxon>Mucoromycota</taxon>
        <taxon>Glomeromycotina</taxon>
        <taxon>Glomeromycetes</taxon>
        <taxon>Archaeosporales</taxon>
        <taxon>Ambisporaceae</taxon>
        <taxon>Ambispora</taxon>
    </lineage>
</organism>
<feature type="compositionally biased region" description="Low complexity" evidence="1">
    <location>
        <begin position="355"/>
        <end position="366"/>
    </location>
</feature>
<keyword evidence="3" id="KW-1185">Reference proteome</keyword>
<feature type="compositionally biased region" description="Low complexity" evidence="1">
    <location>
        <begin position="45"/>
        <end position="64"/>
    </location>
</feature>
<evidence type="ECO:0000313" key="3">
    <source>
        <dbReference type="Proteomes" id="UP000789831"/>
    </source>
</evidence>